<dbReference type="AlphaFoldDB" id="A0AAW8JM64"/>
<name>A0AAW8JM64_9GAMM</name>
<dbReference type="GO" id="GO:0016020">
    <property type="term" value="C:membrane"/>
    <property type="evidence" value="ECO:0007669"/>
    <property type="project" value="InterPro"/>
</dbReference>
<comment type="similarity">
    <text evidence="1 2">Belongs to the OprB family.</text>
</comment>
<dbReference type="GO" id="GO:0015288">
    <property type="term" value="F:porin activity"/>
    <property type="evidence" value="ECO:0007669"/>
    <property type="project" value="InterPro"/>
</dbReference>
<evidence type="ECO:0000313" key="4">
    <source>
        <dbReference type="Proteomes" id="UP001243195"/>
    </source>
</evidence>
<comment type="caution">
    <text evidence="3">The sequence shown here is derived from an EMBL/GenBank/DDBJ whole genome shotgun (WGS) entry which is preliminary data.</text>
</comment>
<sequence length="280" mass="30394">MASSKVSLFCLTFGIKLCPYYGMVLGGDSASAALGPTSVIPSQLGLSLFTPTPAITVALKDSTLTWYNRASISRSSSPNGFKYDISQNPSGLEFKVKGSGTVFVDEIGYKTPLMAPGKSVWFRAGGIYNTSNVDNFETGAKSSDNYGGYGAMTLQLTKPNPMSPKGLYIDTKYDYAPSDRNLFTKNFQMTAFYISPFENRPRDMISLGYSKVTYSKEMVANLAKLGVEAEKDSTAYSLSYAAKLTRGISLISGLTYQIAPTLTPKKDDALILQTMLHLSF</sequence>
<protein>
    <submittedName>
        <fullName evidence="3">Carbohydrate porin</fullName>
    </submittedName>
</protein>
<reference evidence="3" key="1">
    <citation type="submission" date="2023-08" db="EMBL/GenBank/DDBJ databases">
        <title>Emergence of clinically-relevant ST2 carbapenem-resistant Acinetobacter baumannii strains in hospital sewages in Zhejiang, East of China.</title>
        <authorList>
            <person name="Kaichao C."/>
            <person name="Zhang R."/>
        </authorList>
    </citation>
    <scope>NUCLEOTIDE SEQUENCE</scope>
    <source>
        <strain evidence="3">M-SY-60</strain>
    </source>
</reference>
<dbReference type="RefSeq" id="WP_308957359.1">
    <property type="nucleotide sequence ID" value="NZ_JAVICY010000044.1"/>
</dbReference>
<evidence type="ECO:0000256" key="1">
    <source>
        <dbReference type="ARBA" id="ARBA00008769"/>
    </source>
</evidence>
<evidence type="ECO:0000313" key="3">
    <source>
        <dbReference type="EMBL" id="MDQ9073373.1"/>
    </source>
</evidence>
<gene>
    <name evidence="3" type="ORF">RFH51_18155</name>
</gene>
<dbReference type="PANTHER" id="PTHR37944:SF1">
    <property type="entry name" value="PORIN B"/>
    <property type="match status" value="1"/>
</dbReference>
<dbReference type="InterPro" id="IPR007049">
    <property type="entry name" value="Carb-sel_porin_OprB"/>
</dbReference>
<accession>A0AAW8JM64</accession>
<organism evidence="3 4">
    <name type="scientific">Acinetobacter gerneri</name>
    <dbReference type="NCBI Taxonomy" id="202952"/>
    <lineage>
        <taxon>Bacteria</taxon>
        <taxon>Pseudomonadati</taxon>
        <taxon>Pseudomonadota</taxon>
        <taxon>Gammaproteobacteria</taxon>
        <taxon>Moraxellales</taxon>
        <taxon>Moraxellaceae</taxon>
        <taxon>Acinetobacter</taxon>
    </lineage>
</organism>
<proteinExistence type="inferred from homology"/>
<dbReference type="Gene3D" id="2.40.160.180">
    <property type="entry name" value="Carbohydrate-selective porin OprB"/>
    <property type="match status" value="1"/>
</dbReference>
<dbReference type="EMBL" id="JAVIDA010000042">
    <property type="protein sequence ID" value="MDQ9073373.1"/>
    <property type="molecule type" value="Genomic_DNA"/>
</dbReference>
<dbReference type="Proteomes" id="UP001243195">
    <property type="component" value="Unassembled WGS sequence"/>
</dbReference>
<dbReference type="PANTHER" id="PTHR37944">
    <property type="entry name" value="PORIN B"/>
    <property type="match status" value="1"/>
</dbReference>
<evidence type="ECO:0000256" key="2">
    <source>
        <dbReference type="RuleBase" id="RU363072"/>
    </source>
</evidence>
<dbReference type="Pfam" id="PF04966">
    <property type="entry name" value="OprB"/>
    <property type="match status" value="1"/>
</dbReference>
<dbReference type="InterPro" id="IPR038673">
    <property type="entry name" value="OprB_sf"/>
</dbReference>
<dbReference type="InterPro" id="IPR052932">
    <property type="entry name" value="OprB_Porin"/>
</dbReference>
<dbReference type="GO" id="GO:0008643">
    <property type="term" value="P:carbohydrate transport"/>
    <property type="evidence" value="ECO:0007669"/>
    <property type="project" value="InterPro"/>
</dbReference>